<dbReference type="Proteomes" id="UP000466442">
    <property type="component" value="Unassembled WGS sequence"/>
</dbReference>
<sequence>MGAVIVAFCAIVMLASCGASPLPEPPSSTTSRTGTPMAKEIDEEITDKPENIGDGFRKSPHSTLKSVSPGVDHSSTTASHTQFKNSAVQEHTTYKNLADVEHGEKKNSAVSELTTKKNVAGLEHTTIKNSAALQHTTNKNPAGLEHTTIKNSAALQHTTNKNPAGLEHTTIKNSTALQHTTIKNPPVMDHTTHRSSPSKQPTQNFHVKHHKNCSRKKGDHVFKVHVGTGQVVFFSGVCGPKSCVIKKELINDEL</sequence>
<feature type="compositionally biased region" description="Polar residues" evidence="1">
    <location>
        <begin position="73"/>
        <end position="85"/>
    </location>
</feature>
<dbReference type="AlphaFoldDB" id="A0A8S9XVL2"/>
<reference evidence="3" key="1">
    <citation type="journal article" date="2021" name="Mol. Ecol. Resour.">
        <title>Apolygus lucorum genome provides insights into omnivorousness and mesophyll feeding.</title>
        <authorList>
            <person name="Liu Y."/>
            <person name="Liu H."/>
            <person name="Wang H."/>
            <person name="Huang T."/>
            <person name="Liu B."/>
            <person name="Yang B."/>
            <person name="Yin L."/>
            <person name="Li B."/>
            <person name="Zhang Y."/>
            <person name="Zhang S."/>
            <person name="Jiang F."/>
            <person name="Zhang X."/>
            <person name="Ren Y."/>
            <person name="Wang B."/>
            <person name="Wang S."/>
            <person name="Lu Y."/>
            <person name="Wu K."/>
            <person name="Fan W."/>
            <person name="Wang G."/>
        </authorList>
    </citation>
    <scope>NUCLEOTIDE SEQUENCE</scope>
    <source>
        <strain evidence="3">12Hb</strain>
    </source>
</reference>
<organism evidence="3 4">
    <name type="scientific">Apolygus lucorum</name>
    <name type="common">Small green plant bug</name>
    <name type="synonym">Lygocoris lucorum</name>
    <dbReference type="NCBI Taxonomy" id="248454"/>
    <lineage>
        <taxon>Eukaryota</taxon>
        <taxon>Metazoa</taxon>
        <taxon>Ecdysozoa</taxon>
        <taxon>Arthropoda</taxon>
        <taxon>Hexapoda</taxon>
        <taxon>Insecta</taxon>
        <taxon>Pterygota</taxon>
        <taxon>Neoptera</taxon>
        <taxon>Paraneoptera</taxon>
        <taxon>Hemiptera</taxon>
        <taxon>Heteroptera</taxon>
        <taxon>Panheteroptera</taxon>
        <taxon>Cimicomorpha</taxon>
        <taxon>Miridae</taxon>
        <taxon>Mirini</taxon>
        <taxon>Apolygus</taxon>
    </lineage>
</organism>
<feature type="compositionally biased region" description="Low complexity" evidence="1">
    <location>
        <begin position="27"/>
        <end position="36"/>
    </location>
</feature>
<feature type="chain" id="PRO_5035794296" evidence="2">
    <location>
        <begin position="20"/>
        <end position="254"/>
    </location>
</feature>
<protein>
    <submittedName>
        <fullName evidence="3">Uncharacterized protein</fullName>
    </submittedName>
</protein>
<dbReference type="EMBL" id="WIXP02000004">
    <property type="protein sequence ID" value="KAF6211645.1"/>
    <property type="molecule type" value="Genomic_DNA"/>
</dbReference>
<gene>
    <name evidence="3" type="ORF">GE061_012158</name>
</gene>
<keyword evidence="2" id="KW-0732">Signal</keyword>
<keyword evidence="4" id="KW-1185">Reference proteome</keyword>
<feature type="signal peptide" evidence="2">
    <location>
        <begin position="1"/>
        <end position="19"/>
    </location>
</feature>
<comment type="caution">
    <text evidence="3">The sequence shown here is derived from an EMBL/GenBank/DDBJ whole genome shotgun (WGS) entry which is preliminary data.</text>
</comment>
<feature type="region of interest" description="Disordered" evidence="1">
    <location>
        <begin position="19"/>
        <end position="85"/>
    </location>
</feature>
<feature type="compositionally biased region" description="Basic and acidic residues" evidence="1">
    <location>
        <begin position="46"/>
        <end position="57"/>
    </location>
</feature>
<name>A0A8S9XVL2_APOLU</name>
<evidence type="ECO:0000256" key="2">
    <source>
        <dbReference type="SAM" id="SignalP"/>
    </source>
</evidence>
<accession>A0A8S9XVL2</accession>
<evidence type="ECO:0000256" key="1">
    <source>
        <dbReference type="SAM" id="MobiDB-lite"/>
    </source>
</evidence>
<evidence type="ECO:0000313" key="4">
    <source>
        <dbReference type="Proteomes" id="UP000466442"/>
    </source>
</evidence>
<evidence type="ECO:0000313" key="3">
    <source>
        <dbReference type="EMBL" id="KAF6211645.1"/>
    </source>
</evidence>
<proteinExistence type="predicted"/>